<organism evidence="2 3">
    <name type="scientific">Hymenobacter wooponensis</name>
    <dbReference type="NCBI Taxonomy" id="1525360"/>
    <lineage>
        <taxon>Bacteria</taxon>
        <taxon>Pseudomonadati</taxon>
        <taxon>Bacteroidota</taxon>
        <taxon>Cytophagia</taxon>
        <taxon>Cytophagales</taxon>
        <taxon>Hymenobacteraceae</taxon>
        <taxon>Hymenobacter</taxon>
    </lineage>
</organism>
<reference evidence="2 3" key="1">
    <citation type="submission" date="2019-04" db="EMBL/GenBank/DDBJ databases">
        <authorList>
            <person name="Feng G."/>
            <person name="Zhang J."/>
            <person name="Zhu H."/>
        </authorList>
    </citation>
    <scope>NUCLEOTIDE SEQUENCE [LARGE SCALE GENOMIC DNA]</scope>
    <source>
        <strain evidence="2 3">JCM 19491</strain>
    </source>
</reference>
<evidence type="ECO:0000256" key="1">
    <source>
        <dbReference type="SAM" id="Phobius"/>
    </source>
</evidence>
<feature type="transmembrane region" description="Helical" evidence="1">
    <location>
        <begin position="65"/>
        <end position="83"/>
    </location>
</feature>
<keyword evidence="1" id="KW-0472">Membrane</keyword>
<sequence length="182" mass="20733">MSDLAGMQSLVFSQVTMSADEYVAVNFRLWRQQPATRRNNWILIAALVLLSISLLAQLQQDGWQLTSWSAPSLLVVGLLYALLRTWFVRWMLRRGYQKNTVLKEPIDFTLTAEEIKGRSGLGQFSGKLATINRAVLVQPDWLLLYPNQAACYYLDLRRLQAPATLSAVEQLLAQHQVSLRRV</sequence>
<protein>
    <recommendedName>
        <fullName evidence="4">YcxB family protein</fullName>
    </recommendedName>
</protein>
<accession>A0A4Z0MSK3</accession>
<dbReference type="EMBL" id="SRKZ01000001">
    <property type="protein sequence ID" value="TGD82802.1"/>
    <property type="molecule type" value="Genomic_DNA"/>
</dbReference>
<evidence type="ECO:0000313" key="2">
    <source>
        <dbReference type="EMBL" id="TGD82802.1"/>
    </source>
</evidence>
<evidence type="ECO:0000313" key="3">
    <source>
        <dbReference type="Proteomes" id="UP000298284"/>
    </source>
</evidence>
<name>A0A4Z0MSK3_9BACT</name>
<dbReference type="OrthoDB" id="882310at2"/>
<gene>
    <name evidence="2" type="ORF">EU557_03200</name>
</gene>
<feature type="transmembrane region" description="Helical" evidence="1">
    <location>
        <begin position="41"/>
        <end position="59"/>
    </location>
</feature>
<evidence type="ECO:0008006" key="4">
    <source>
        <dbReference type="Google" id="ProtNLM"/>
    </source>
</evidence>
<keyword evidence="1" id="KW-0812">Transmembrane</keyword>
<dbReference type="Proteomes" id="UP000298284">
    <property type="component" value="Unassembled WGS sequence"/>
</dbReference>
<keyword evidence="1" id="KW-1133">Transmembrane helix</keyword>
<proteinExistence type="predicted"/>
<comment type="caution">
    <text evidence="2">The sequence shown here is derived from an EMBL/GenBank/DDBJ whole genome shotgun (WGS) entry which is preliminary data.</text>
</comment>
<keyword evidence="3" id="KW-1185">Reference proteome</keyword>
<dbReference type="AlphaFoldDB" id="A0A4Z0MSK3"/>
<dbReference type="RefSeq" id="WP_135528959.1">
    <property type="nucleotide sequence ID" value="NZ_SRKZ01000001.1"/>
</dbReference>